<comment type="cofactor">
    <cofactor evidence="7">
        <name>Zn(2+)</name>
        <dbReference type="ChEBI" id="CHEBI:29105"/>
    </cofactor>
    <text evidence="7">Binds 1 zinc ion per subunit.</text>
</comment>
<feature type="binding site" evidence="7">
    <location>
        <position position="242"/>
    </location>
    <ligand>
        <name>Zn(2+)</name>
        <dbReference type="ChEBI" id="CHEBI:29105"/>
    </ligand>
</feature>
<dbReference type="Proteomes" id="UP000238392">
    <property type="component" value="Unassembled WGS sequence"/>
</dbReference>
<dbReference type="EMBL" id="PVTQ01000021">
    <property type="protein sequence ID" value="PRY84680.1"/>
    <property type="molecule type" value="Genomic_DNA"/>
</dbReference>
<comment type="function">
    <text evidence="7">Catalyzes the isomerization of 5-dehydro-4-deoxy-D-glucuronate to 3-deoxy-D-glycero-2,5-hexodiulosonate.</text>
</comment>
<sequence>MTLTVTTRHAIHPEHAKGMDTAALRDNFLAQDMFKDGEIRLIYTHYDRFVMGGAVPAGGDLTLDVVAETKTATFLERREMGVVNIGETGTITAGGQTHTLEHGEVLYLGMGTGAVTFSGAGRYYITSAPAHQAYPTRLITMAECKEVHMGASETSNKRTIKQFIHPLVMESCQLILGYTTLHDGSVWNTIPSHIHDRRMEAYLYFGMAPESRVLHLMGEPQETRHLFIGNEEGAISPPWSIHSGAGIGAYTFIWAMAGDNVDYTDMDFIQPEDLR</sequence>
<dbReference type="EC" id="5.3.1.17" evidence="7"/>
<dbReference type="SUPFAM" id="SSF51182">
    <property type="entry name" value="RmlC-like cupins"/>
    <property type="match status" value="1"/>
</dbReference>
<dbReference type="InterPro" id="IPR014710">
    <property type="entry name" value="RmlC-like_jellyroll"/>
</dbReference>
<dbReference type="Gene3D" id="2.60.120.10">
    <property type="entry name" value="Jelly Rolls"/>
    <property type="match status" value="1"/>
</dbReference>
<comment type="pathway">
    <text evidence="2 7">Glycan metabolism; pectin degradation; 2-dehydro-3-deoxy-D-gluconate from pectin: step 4/5.</text>
</comment>
<comment type="catalytic activity">
    <reaction evidence="1 7">
        <text>5-dehydro-4-deoxy-D-glucuronate = 3-deoxy-D-glycero-2,5-hexodiulosonate</text>
        <dbReference type="Rhea" id="RHEA:23896"/>
        <dbReference type="ChEBI" id="CHEBI:17117"/>
        <dbReference type="ChEBI" id="CHEBI:29071"/>
        <dbReference type="EC" id="5.3.1.17"/>
    </reaction>
</comment>
<evidence type="ECO:0000256" key="6">
    <source>
        <dbReference type="ARBA" id="ARBA00023235"/>
    </source>
</evidence>
<proteinExistence type="inferred from homology"/>
<evidence type="ECO:0000256" key="3">
    <source>
        <dbReference type="ARBA" id="ARBA00008086"/>
    </source>
</evidence>
<dbReference type="PIRSF" id="PIRSF006625">
    <property type="entry name" value="KduI"/>
    <property type="match status" value="1"/>
</dbReference>
<dbReference type="UniPathway" id="UPA00545">
    <property type="reaction ID" value="UER00826"/>
</dbReference>
<keyword evidence="5 7" id="KW-0862">Zinc</keyword>
<dbReference type="InterPro" id="IPR027449">
    <property type="entry name" value="KduI_N"/>
</dbReference>
<dbReference type="GO" id="GO:0045490">
    <property type="term" value="P:pectin catabolic process"/>
    <property type="evidence" value="ECO:0007669"/>
    <property type="project" value="UniProtKB-UniRule"/>
</dbReference>
<gene>
    <name evidence="7" type="primary">kduI</name>
    <name evidence="8" type="ORF">CLV74_12112</name>
</gene>
<dbReference type="GO" id="GO:0042840">
    <property type="term" value="P:D-glucuronate catabolic process"/>
    <property type="evidence" value="ECO:0007669"/>
    <property type="project" value="TreeGrafter"/>
</dbReference>
<dbReference type="Pfam" id="PF04962">
    <property type="entry name" value="KduI"/>
    <property type="match status" value="1"/>
</dbReference>
<keyword evidence="6 7" id="KW-0413">Isomerase</keyword>
<evidence type="ECO:0000256" key="1">
    <source>
        <dbReference type="ARBA" id="ARBA00000552"/>
    </source>
</evidence>
<reference evidence="8 9" key="1">
    <citation type="submission" date="2018-03" db="EMBL/GenBank/DDBJ databases">
        <title>Genomic Encyclopedia of Archaeal and Bacterial Type Strains, Phase II (KMG-II): from individual species to whole genera.</title>
        <authorList>
            <person name="Goeker M."/>
        </authorList>
    </citation>
    <scope>NUCLEOTIDE SEQUENCE [LARGE SCALE GENOMIC DNA]</scope>
    <source>
        <strain evidence="8 9">DSM 100212</strain>
    </source>
</reference>
<dbReference type="InterPro" id="IPR007045">
    <property type="entry name" value="KduI"/>
</dbReference>
<dbReference type="InterPro" id="IPR021120">
    <property type="entry name" value="KduI/IolB_isomerase"/>
</dbReference>
<dbReference type="PANTHER" id="PTHR38461:SF1">
    <property type="entry name" value="4-DEOXY-L-THREO-5-HEXOSULOSE-URONATE KETOL-ISOMERASE"/>
    <property type="match status" value="1"/>
</dbReference>
<dbReference type="GO" id="GO:0008270">
    <property type="term" value="F:zinc ion binding"/>
    <property type="evidence" value="ECO:0007669"/>
    <property type="project" value="UniProtKB-UniRule"/>
</dbReference>
<dbReference type="PANTHER" id="PTHR38461">
    <property type="entry name" value="4-DEOXY-L-THREO-5-HEXOSULOSE-URONATE KETOL-ISOMERASE"/>
    <property type="match status" value="1"/>
</dbReference>
<accession>A0A2T0WD93</accession>
<feature type="binding site" evidence="7">
    <location>
        <position position="200"/>
    </location>
    <ligand>
        <name>Zn(2+)</name>
        <dbReference type="ChEBI" id="CHEBI:29105"/>
    </ligand>
</feature>
<dbReference type="CDD" id="cd20294">
    <property type="entry name" value="cupin_KduI_N"/>
    <property type="match status" value="1"/>
</dbReference>
<keyword evidence="4 7" id="KW-0479">Metal-binding</keyword>
<organism evidence="8 9">
    <name type="scientific">Donghicola tyrosinivorans</name>
    <dbReference type="NCBI Taxonomy" id="1652492"/>
    <lineage>
        <taxon>Bacteria</taxon>
        <taxon>Pseudomonadati</taxon>
        <taxon>Pseudomonadota</taxon>
        <taxon>Alphaproteobacteria</taxon>
        <taxon>Rhodobacterales</taxon>
        <taxon>Roseobacteraceae</taxon>
        <taxon>Donghicola</taxon>
    </lineage>
</organism>
<evidence type="ECO:0000256" key="7">
    <source>
        <dbReference type="HAMAP-Rule" id="MF_00687"/>
    </source>
</evidence>
<comment type="caution">
    <text evidence="8">The sequence shown here is derived from an EMBL/GenBank/DDBJ whole genome shotgun (WGS) entry which is preliminary data.</text>
</comment>
<dbReference type="Gene3D" id="2.60.120.520">
    <property type="entry name" value="pectin degrading enzyme 5-keto 4- deoxyuronate isomerase, domain 1"/>
    <property type="match status" value="1"/>
</dbReference>
<dbReference type="RefSeq" id="WP_106268182.1">
    <property type="nucleotide sequence ID" value="NZ_PVTQ01000021.1"/>
</dbReference>
<dbReference type="AlphaFoldDB" id="A0A2T0WD93"/>
<evidence type="ECO:0000313" key="9">
    <source>
        <dbReference type="Proteomes" id="UP000238392"/>
    </source>
</evidence>
<evidence type="ECO:0000313" key="8">
    <source>
        <dbReference type="EMBL" id="PRY84680.1"/>
    </source>
</evidence>
<name>A0A2T0WD93_9RHOB</name>
<dbReference type="GO" id="GO:0019698">
    <property type="term" value="P:D-galacturonate catabolic process"/>
    <property type="evidence" value="ECO:0007669"/>
    <property type="project" value="TreeGrafter"/>
</dbReference>
<evidence type="ECO:0000256" key="5">
    <source>
        <dbReference type="ARBA" id="ARBA00022833"/>
    </source>
</evidence>
<dbReference type="CDD" id="cd20491">
    <property type="entry name" value="cupin_KduI_C"/>
    <property type="match status" value="1"/>
</dbReference>
<dbReference type="HAMAP" id="MF_00687">
    <property type="entry name" value="KduI"/>
    <property type="match status" value="1"/>
</dbReference>
<dbReference type="InterPro" id="IPR011051">
    <property type="entry name" value="RmlC_Cupin_sf"/>
</dbReference>
<feature type="binding site" evidence="7">
    <location>
        <position position="193"/>
    </location>
    <ligand>
        <name>Zn(2+)</name>
        <dbReference type="ChEBI" id="CHEBI:29105"/>
    </ligand>
</feature>
<protein>
    <recommendedName>
        <fullName evidence="7">4-deoxy-L-threo-5-hexosulose-uronate ketol-isomerase</fullName>
        <ecNumber evidence="7">5.3.1.17</ecNumber>
    </recommendedName>
    <alternativeName>
        <fullName evidence="7">5-keto-4-deoxyuronate isomerase</fullName>
    </alternativeName>
    <alternativeName>
        <fullName evidence="7">DKI isomerase</fullName>
    </alternativeName>
</protein>
<dbReference type="OrthoDB" id="9770644at2"/>
<evidence type="ECO:0000256" key="2">
    <source>
        <dbReference type="ARBA" id="ARBA00005148"/>
    </source>
</evidence>
<dbReference type="NCBIfam" id="NF002091">
    <property type="entry name" value="PRK00924.1"/>
    <property type="match status" value="1"/>
</dbReference>
<feature type="binding site" evidence="7">
    <location>
        <position position="195"/>
    </location>
    <ligand>
        <name>Zn(2+)</name>
        <dbReference type="ChEBI" id="CHEBI:29105"/>
    </ligand>
</feature>
<dbReference type="GO" id="GO:0008697">
    <property type="term" value="F:4-deoxy-L-threo-5-hexosulose-uronate ketol-isomerase activity"/>
    <property type="evidence" value="ECO:0007669"/>
    <property type="project" value="UniProtKB-UniRule"/>
</dbReference>
<comment type="similarity">
    <text evidence="3 7">Belongs to the KduI family.</text>
</comment>
<keyword evidence="9" id="KW-1185">Reference proteome</keyword>
<evidence type="ECO:0000256" key="4">
    <source>
        <dbReference type="ARBA" id="ARBA00022723"/>
    </source>
</evidence>